<organism evidence="1 2">
    <name type="scientific">Postia placenta MAD-698-R-SB12</name>
    <dbReference type="NCBI Taxonomy" id="670580"/>
    <lineage>
        <taxon>Eukaryota</taxon>
        <taxon>Fungi</taxon>
        <taxon>Dikarya</taxon>
        <taxon>Basidiomycota</taxon>
        <taxon>Agaricomycotina</taxon>
        <taxon>Agaricomycetes</taxon>
        <taxon>Polyporales</taxon>
        <taxon>Adustoporiaceae</taxon>
        <taxon>Rhodonia</taxon>
    </lineage>
</organism>
<dbReference type="AlphaFoldDB" id="A0A1X6NEP4"/>
<reference evidence="1 2" key="1">
    <citation type="submission" date="2017-04" db="EMBL/GenBank/DDBJ databases">
        <title>Genome Sequence of the Model Brown-Rot Fungus Postia placenta SB12.</title>
        <authorList>
            <consortium name="DOE Joint Genome Institute"/>
            <person name="Gaskell J."/>
            <person name="Kersten P."/>
            <person name="Larrondo L.F."/>
            <person name="Canessa P."/>
            <person name="Martinez D."/>
            <person name="Hibbett D."/>
            <person name="Schmoll M."/>
            <person name="Kubicek C.P."/>
            <person name="Martinez A.T."/>
            <person name="Yadav J."/>
            <person name="Master E."/>
            <person name="Magnuson J.K."/>
            <person name="James T."/>
            <person name="Yaver D."/>
            <person name="Berka R."/>
            <person name="Labutti K."/>
            <person name="Lipzen A."/>
            <person name="Aerts A."/>
            <person name="Barry K."/>
            <person name="Henrissat B."/>
            <person name="Blanchette R."/>
            <person name="Grigoriev I."/>
            <person name="Cullen D."/>
        </authorList>
    </citation>
    <scope>NUCLEOTIDE SEQUENCE [LARGE SCALE GENOMIC DNA]</scope>
    <source>
        <strain evidence="1 2">MAD-698-R-SB12</strain>
    </source>
</reference>
<name>A0A1X6NEP4_9APHY</name>
<dbReference type="RefSeq" id="XP_024343891.1">
    <property type="nucleotide sequence ID" value="XM_024476721.1"/>
</dbReference>
<evidence type="ECO:0000313" key="2">
    <source>
        <dbReference type="Proteomes" id="UP000194127"/>
    </source>
</evidence>
<keyword evidence="2" id="KW-1185">Reference proteome</keyword>
<protein>
    <submittedName>
        <fullName evidence="1">Uncharacterized protein</fullName>
    </submittedName>
</protein>
<dbReference type="Proteomes" id="UP000194127">
    <property type="component" value="Unassembled WGS sequence"/>
</dbReference>
<dbReference type="EMBL" id="KZ110591">
    <property type="protein sequence ID" value="OSX67097.1"/>
    <property type="molecule type" value="Genomic_DNA"/>
</dbReference>
<gene>
    <name evidence="1" type="ORF">POSPLADRAFT_1030265</name>
</gene>
<proteinExistence type="predicted"/>
<evidence type="ECO:0000313" key="1">
    <source>
        <dbReference type="EMBL" id="OSX67097.1"/>
    </source>
</evidence>
<sequence length="143" mass="16236">MLQQVARNENGASCSEKKQCSKLVMTRWLMQMRDAWVIPQTLKLRLSIQTEQSCSARPVAMKMRQEKAGTSRWRKVGWSHRCQWMKNVLYESGVKCLEAKELLKEAGTVPDVGLLVLDASQPTSNPKRSTHNPLDMAAFSVPF</sequence>
<accession>A0A1X6NEP4</accession>
<dbReference type="GeneID" id="36321672"/>